<comment type="subcellular location">
    <subcellularLocation>
        <location evidence="1">Cell membrane</location>
        <topology evidence="1">Multi-pass membrane protein</topology>
    </subcellularLocation>
</comment>
<dbReference type="InterPro" id="IPR010920">
    <property type="entry name" value="LSM_dom_sf"/>
</dbReference>
<feature type="transmembrane region" description="Helical" evidence="8">
    <location>
        <begin position="518"/>
        <end position="538"/>
    </location>
</feature>
<feature type="transmembrane region" description="Helical" evidence="8">
    <location>
        <begin position="632"/>
        <end position="654"/>
    </location>
</feature>
<dbReference type="InterPro" id="IPR006685">
    <property type="entry name" value="MscS_channel_2nd"/>
</dbReference>
<proteinExistence type="inferred from homology"/>
<evidence type="ECO:0000256" key="7">
    <source>
        <dbReference type="SAM" id="MobiDB-lite"/>
    </source>
</evidence>
<dbReference type="PROSITE" id="PS01246">
    <property type="entry name" value="UPF0003"/>
    <property type="match status" value="1"/>
</dbReference>
<comment type="similarity">
    <text evidence="2">Belongs to the MscS (TC 1.A.23) family.</text>
</comment>
<feature type="transmembrane region" description="Helical" evidence="8">
    <location>
        <begin position="378"/>
        <end position="397"/>
    </location>
</feature>
<keyword evidence="5 8" id="KW-1133">Transmembrane helix</keyword>
<evidence type="ECO:0000256" key="6">
    <source>
        <dbReference type="ARBA" id="ARBA00023136"/>
    </source>
</evidence>
<dbReference type="Pfam" id="PF00924">
    <property type="entry name" value="MS_channel_2nd"/>
    <property type="match status" value="1"/>
</dbReference>
<evidence type="ECO:0000256" key="1">
    <source>
        <dbReference type="ARBA" id="ARBA00004651"/>
    </source>
</evidence>
<feature type="transmembrane region" description="Helical" evidence="8">
    <location>
        <begin position="271"/>
        <end position="297"/>
    </location>
</feature>
<dbReference type="RefSeq" id="WP_184492635.1">
    <property type="nucleotide sequence ID" value="NZ_JACIJO010000001.1"/>
</dbReference>
<dbReference type="Gene3D" id="1.10.287.1260">
    <property type="match status" value="1"/>
</dbReference>
<dbReference type="AlphaFoldDB" id="A0A841MD52"/>
<dbReference type="Pfam" id="PF21082">
    <property type="entry name" value="MS_channel_3rd"/>
    <property type="match status" value="1"/>
</dbReference>
<evidence type="ECO:0000256" key="5">
    <source>
        <dbReference type="ARBA" id="ARBA00022989"/>
    </source>
</evidence>
<dbReference type="GO" id="GO:0008381">
    <property type="term" value="F:mechanosensitive monoatomic ion channel activity"/>
    <property type="evidence" value="ECO:0007669"/>
    <property type="project" value="UniProtKB-ARBA"/>
</dbReference>
<evidence type="ECO:0000313" key="12">
    <source>
        <dbReference type="Proteomes" id="UP000588604"/>
    </source>
</evidence>
<dbReference type="SUPFAM" id="SSF82861">
    <property type="entry name" value="Mechanosensitive channel protein MscS (YggB), transmembrane region"/>
    <property type="match status" value="1"/>
</dbReference>
<organism evidence="11 12">
    <name type="scientific">Algoriphagus iocasae</name>
    <dbReference type="NCBI Taxonomy" id="1836499"/>
    <lineage>
        <taxon>Bacteria</taxon>
        <taxon>Pseudomonadati</taxon>
        <taxon>Bacteroidota</taxon>
        <taxon>Cytophagia</taxon>
        <taxon>Cytophagales</taxon>
        <taxon>Cyclobacteriaceae</taxon>
        <taxon>Algoriphagus</taxon>
    </lineage>
</organism>
<feature type="domain" description="Mechanosensitive ion channel MscS" evidence="9">
    <location>
        <begin position="648"/>
        <end position="714"/>
    </location>
</feature>
<keyword evidence="12" id="KW-1185">Reference proteome</keyword>
<comment type="caution">
    <text evidence="11">The sequence shown here is derived from an EMBL/GenBank/DDBJ whole genome shotgun (WGS) entry which is preliminary data.</text>
</comment>
<feature type="transmembrane region" description="Helical" evidence="8">
    <location>
        <begin position="326"/>
        <end position="342"/>
    </location>
</feature>
<dbReference type="InterPro" id="IPR011066">
    <property type="entry name" value="MscS_channel_C_sf"/>
</dbReference>
<evidence type="ECO:0000256" key="8">
    <source>
        <dbReference type="SAM" id="Phobius"/>
    </source>
</evidence>
<dbReference type="SUPFAM" id="SSF50182">
    <property type="entry name" value="Sm-like ribonucleoproteins"/>
    <property type="match status" value="1"/>
</dbReference>
<gene>
    <name evidence="11" type="ORF">FHS59_000278</name>
</gene>
<protein>
    <submittedName>
        <fullName evidence="11">Small-conductance mechanosensitive channel</fullName>
    </submittedName>
</protein>
<dbReference type="InterPro" id="IPR052702">
    <property type="entry name" value="MscS-like_channel"/>
</dbReference>
<dbReference type="GO" id="GO:0005886">
    <property type="term" value="C:plasma membrane"/>
    <property type="evidence" value="ECO:0007669"/>
    <property type="project" value="UniProtKB-SubCell"/>
</dbReference>
<feature type="transmembrane region" description="Helical" evidence="8">
    <location>
        <begin position="403"/>
        <end position="420"/>
    </location>
</feature>
<accession>A0A841MD52</accession>
<feature type="transmembrane region" description="Helical" evidence="8">
    <location>
        <begin position="606"/>
        <end position="626"/>
    </location>
</feature>
<dbReference type="Gene3D" id="2.30.30.60">
    <property type="match status" value="1"/>
</dbReference>
<feature type="compositionally biased region" description="Pro residues" evidence="7">
    <location>
        <begin position="830"/>
        <end position="841"/>
    </location>
</feature>
<feature type="domain" description="Mechanosensitive ion channel MscS C-terminal" evidence="10">
    <location>
        <begin position="722"/>
        <end position="804"/>
    </location>
</feature>
<keyword evidence="4 8" id="KW-0812">Transmembrane</keyword>
<evidence type="ECO:0000259" key="9">
    <source>
        <dbReference type="Pfam" id="PF00924"/>
    </source>
</evidence>
<evidence type="ECO:0000313" key="11">
    <source>
        <dbReference type="EMBL" id="MBB6324663.1"/>
    </source>
</evidence>
<keyword evidence="6 8" id="KW-0472">Membrane</keyword>
<dbReference type="PANTHER" id="PTHR30347:SF1">
    <property type="entry name" value="MECHANOSENSITIVE CHANNEL MSCK"/>
    <property type="match status" value="1"/>
</dbReference>
<feature type="region of interest" description="Disordered" evidence="7">
    <location>
        <begin position="819"/>
        <end position="841"/>
    </location>
</feature>
<evidence type="ECO:0000256" key="4">
    <source>
        <dbReference type="ARBA" id="ARBA00022692"/>
    </source>
</evidence>
<feature type="transmembrane region" description="Helical" evidence="8">
    <location>
        <begin position="471"/>
        <end position="492"/>
    </location>
</feature>
<dbReference type="SUPFAM" id="SSF82689">
    <property type="entry name" value="Mechanosensitive channel protein MscS (YggB), C-terminal domain"/>
    <property type="match status" value="1"/>
</dbReference>
<name>A0A841MD52_9BACT</name>
<dbReference type="InterPro" id="IPR011014">
    <property type="entry name" value="MscS_channel_TM-2"/>
</dbReference>
<feature type="transmembrane region" description="Helical" evidence="8">
    <location>
        <begin position="558"/>
        <end position="585"/>
    </location>
</feature>
<dbReference type="Gene3D" id="3.30.70.100">
    <property type="match status" value="1"/>
</dbReference>
<dbReference type="PANTHER" id="PTHR30347">
    <property type="entry name" value="POTASSIUM CHANNEL RELATED"/>
    <property type="match status" value="1"/>
</dbReference>
<dbReference type="Proteomes" id="UP000588604">
    <property type="component" value="Unassembled WGS sequence"/>
</dbReference>
<evidence type="ECO:0000256" key="2">
    <source>
        <dbReference type="ARBA" id="ARBA00008017"/>
    </source>
</evidence>
<sequence>MYRSIIFFLLSFFLSINLIAQEDTLKVDSIPKPISSGNQIFDSLFLSTDTILSVNKDTRTIGSLLNRLINKAQQHAIELGNIKLKLSEDLDTVKMAEDIPTIRDFIGSIKENAIEDQENLNLRYLKGIDNLIVAVNEENNKFAKIINDRVVDLTEVGNTITAIKNDSLFNLSLRDTTLVPVLNNELKTLKNTLRNVDSVFFNQEITLAKFQARISENAILLMDLRQFLSINQNKLESKYWEKEIHYPWEPSDFKKEQTFSEITVESTMVNLLILFLYFKRNLVTIIGITLLFFVIYLKLKSIVKSISNEKEFASLILDRVKYFRKHTLAATAIFSTPFYLIIFHRPPLMFVSILSLLMVIAATFLVKEQFGKKFFTYWVLFLTPYLLVALTGLQWKVAYDERWFLMVASVLFIVMGLLTLKDLRMKNFLGSTFLKIASVFLIAIEFFSLVMNILGRYNLSKTYAVAGAINFYRAVGLFLFVMVTMEAIYLLVEYSKKGADGFTSFFDFQDLQKRMRGFLIFFSAAIWLYGLIWHLGYFDKVYRFISEFLFQERVLGNTAFEFGSIFLFLIILLISTFLANNIAYFATMQDQKTALTRKQRLGSSVLLIRLGVLIIGFFIGATAAKIPLDKITIVLGALSVGIGFGLQTIINNLVSGIILAFERPIQIGDEIVVGPNSGTVKDVGIRASKIQAYDGSEIVIPNGDLLSQSLINWTLSDKKRRIELIIGVGYSSDMKVVQTILMDILTRNRIMKNPGPKVYMQNFGESSVDFRLLFWVETMEIWIEMRAEVMAAIFDAFSENGVEIPFPKRDLYIKSIPDPWEEKISGPNQDPTPPPPTEQNS</sequence>
<dbReference type="EMBL" id="JACIJO010000001">
    <property type="protein sequence ID" value="MBB6324663.1"/>
    <property type="molecule type" value="Genomic_DNA"/>
</dbReference>
<dbReference type="InterPro" id="IPR023408">
    <property type="entry name" value="MscS_beta-dom_sf"/>
</dbReference>
<dbReference type="InterPro" id="IPR049278">
    <property type="entry name" value="MS_channel_C"/>
</dbReference>
<evidence type="ECO:0000259" key="10">
    <source>
        <dbReference type="Pfam" id="PF21082"/>
    </source>
</evidence>
<dbReference type="InterPro" id="IPR006686">
    <property type="entry name" value="MscS_channel_CS"/>
</dbReference>
<reference evidence="11 12" key="1">
    <citation type="submission" date="2020-08" db="EMBL/GenBank/DDBJ databases">
        <title>Genomic Encyclopedia of Type Strains, Phase IV (KMG-IV): sequencing the most valuable type-strain genomes for metagenomic binning, comparative biology and taxonomic classification.</title>
        <authorList>
            <person name="Goeker M."/>
        </authorList>
    </citation>
    <scope>NUCLEOTIDE SEQUENCE [LARGE SCALE GENOMIC DNA]</scope>
    <source>
        <strain evidence="11 12">DSM 102044</strain>
    </source>
</reference>
<feature type="transmembrane region" description="Helical" evidence="8">
    <location>
        <begin position="432"/>
        <end position="451"/>
    </location>
</feature>
<feature type="transmembrane region" description="Helical" evidence="8">
    <location>
        <begin position="348"/>
        <end position="366"/>
    </location>
</feature>
<keyword evidence="3" id="KW-1003">Cell membrane</keyword>
<evidence type="ECO:0000256" key="3">
    <source>
        <dbReference type="ARBA" id="ARBA00022475"/>
    </source>
</evidence>